<keyword evidence="4" id="KW-0630">Potassium</keyword>
<evidence type="ECO:0000259" key="7">
    <source>
        <dbReference type="PROSITE" id="PS51201"/>
    </source>
</evidence>
<dbReference type="SUPFAM" id="SSF51735">
    <property type="entry name" value="NAD(P)-binding Rossmann-fold domains"/>
    <property type="match status" value="2"/>
</dbReference>
<dbReference type="Pfam" id="PF02080">
    <property type="entry name" value="TrkA_C"/>
    <property type="match status" value="1"/>
</dbReference>
<dbReference type="Gene3D" id="3.40.50.720">
    <property type="entry name" value="NAD(P)-binding Rossmann-like Domain"/>
    <property type="match status" value="2"/>
</dbReference>
<dbReference type="SUPFAM" id="SSF116726">
    <property type="entry name" value="TrkA C-terminal domain-like"/>
    <property type="match status" value="2"/>
</dbReference>
<feature type="domain" description="RCK C-terminal" evidence="8">
    <location>
        <begin position="371"/>
        <end position="454"/>
    </location>
</feature>
<dbReference type="InterPro" id="IPR006037">
    <property type="entry name" value="RCK_C"/>
</dbReference>
<dbReference type="RefSeq" id="WP_308449225.1">
    <property type="nucleotide sequence ID" value="NZ_JAJEQC010000006.1"/>
</dbReference>
<dbReference type="PROSITE" id="PS51201">
    <property type="entry name" value="RCK_N"/>
    <property type="match status" value="1"/>
</dbReference>
<dbReference type="AlphaFoldDB" id="A0AAE3DH17"/>
<dbReference type="PROSITE" id="PS51202">
    <property type="entry name" value="RCK_C"/>
    <property type="match status" value="2"/>
</dbReference>
<dbReference type="GO" id="GO:0005886">
    <property type="term" value="C:plasma membrane"/>
    <property type="evidence" value="ECO:0007669"/>
    <property type="project" value="InterPro"/>
</dbReference>
<dbReference type="PANTHER" id="PTHR43833:SF5">
    <property type="entry name" value="TRK SYSTEM POTASSIUM UPTAKE PROTEIN TRKA"/>
    <property type="match status" value="1"/>
</dbReference>
<dbReference type="InterPro" id="IPR036721">
    <property type="entry name" value="RCK_C_sf"/>
</dbReference>
<dbReference type="PRINTS" id="PR00335">
    <property type="entry name" value="KUPTAKETRKA"/>
</dbReference>
<protein>
    <recommendedName>
        <fullName evidence="1">Trk system potassium uptake protein TrkA</fullName>
    </recommendedName>
</protein>
<name>A0AAE3DH17_9FIRM</name>
<accession>A0AAE3DH17</accession>
<evidence type="ECO:0000259" key="8">
    <source>
        <dbReference type="PROSITE" id="PS51202"/>
    </source>
</evidence>
<keyword evidence="6" id="KW-0406">Ion transport</keyword>
<evidence type="ECO:0000256" key="4">
    <source>
        <dbReference type="ARBA" id="ARBA00022958"/>
    </source>
</evidence>
<keyword evidence="10" id="KW-1185">Reference proteome</keyword>
<dbReference type="InterPro" id="IPR006036">
    <property type="entry name" value="K_uptake_TrkA"/>
</dbReference>
<evidence type="ECO:0000256" key="3">
    <source>
        <dbReference type="ARBA" id="ARBA00022538"/>
    </source>
</evidence>
<keyword evidence="2" id="KW-0813">Transport</keyword>
<dbReference type="Proteomes" id="UP001199424">
    <property type="component" value="Unassembled WGS sequence"/>
</dbReference>
<comment type="caution">
    <text evidence="9">The sequence shown here is derived from an EMBL/GenBank/DDBJ whole genome shotgun (WGS) entry which is preliminary data.</text>
</comment>
<evidence type="ECO:0000256" key="5">
    <source>
        <dbReference type="ARBA" id="ARBA00023027"/>
    </source>
</evidence>
<evidence type="ECO:0000256" key="1">
    <source>
        <dbReference type="ARBA" id="ARBA00017378"/>
    </source>
</evidence>
<evidence type="ECO:0000256" key="2">
    <source>
        <dbReference type="ARBA" id="ARBA00022448"/>
    </source>
</evidence>
<dbReference type="InterPro" id="IPR050721">
    <property type="entry name" value="Trk_Ktr_HKT_K-transport"/>
</dbReference>
<keyword evidence="5" id="KW-0520">NAD</keyword>
<dbReference type="NCBIfam" id="NF007039">
    <property type="entry name" value="PRK09496.3-2"/>
    <property type="match status" value="1"/>
</dbReference>
<evidence type="ECO:0000313" key="9">
    <source>
        <dbReference type="EMBL" id="MCC2136865.1"/>
    </source>
</evidence>
<feature type="domain" description="RCK N-terminal" evidence="7">
    <location>
        <begin position="1"/>
        <end position="121"/>
    </location>
</feature>
<dbReference type="NCBIfam" id="NF007033">
    <property type="entry name" value="PRK09496.1-5"/>
    <property type="match status" value="1"/>
</dbReference>
<evidence type="ECO:0000313" key="10">
    <source>
        <dbReference type="Proteomes" id="UP001199424"/>
    </source>
</evidence>
<dbReference type="Gene3D" id="3.30.70.1450">
    <property type="entry name" value="Regulator of K+ conductance, C-terminal domain"/>
    <property type="match status" value="2"/>
</dbReference>
<proteinExistence type="predicted"/>
<dbReference type="Pfam" id="PF02254">
    <property type="entry name" value="TrkA_N"/>
    <property type="match status" value="2"/>
</dbReference>
<reference evidence="9" key="1">
    <citation type="submission" date="2021-10" db="EMBL/GenBank/DDBJ databases">
        <title>Anaerobic single-cell dispensing facilitates the cultivation of human gut bacteria.</title>
        <authorList>
            <person name="Afrizal A."/>
        </authorList>
    </citation>
    <scope>NUCLEOTIDE SEQUENCE</scope>
    <source>
        <strain evidence="9">CLA-AA-H250</strain>
    </source>
</reference>
<organism evidence="9 10">
    <name type="scientific">Hominenteromicrobium mulieris</name>
    <dbReference type="NCBI Taxonomy" id="2885357"/>
    <lineage>
        <taxon>Bacteria</taxon>
        <taxon>Bacillati</taxon>
        <taxon>Bacillota</taxon>
        <taxon>Clostridia</taxon>
        <taxon>Eubacteriales</taxon>
        <taxon>Oscillospiraceae</taxon>
        <taxon>Hominenteromicrobium</taxon>
    </lineage>
</organism>
<dbReference type="EMBL" id="JAJEQC010000006">
    <property type="protein sequence ID" value="MCC2136865.1"/>
    <property type="molecule type" value="Genomic_DNA"/>
</dbReference>
<dbReference type="InterPro" id="IPR003148">
    <property type="entry name" value="RCK_N"/>
</dbReference>
<dbReference type="InterPro" id="IPR036291">
    <property type="entry name" value="NAD(P)-bd_dom_sf"/>
</dbReference>
<dbReference type="GO" id="GO:0015079">
    <property type="term" value="F:potassium ion transmembrane transporter activity"/>
    <property type="evidence" value="ECO:0007669"/>
    <property type="project" value="InterPro"/>
</dbReference>
<sequence length="454" mass="50220">MRIIIAGDGKVGLALTRLLSQEGHDLVTIDSNRAVLERDMQQFDVMTVVGNCATMATLNEAKVQQAEVLIAATSADEINLLCCLTARKMNPTLHTIARVRSPEYREQLYMMRGEFGLSLIINPEREAAKEIFRLLQLPGFLKRETFAKGRVEIVELRVLERSPLENVILNHLPHVLGCKVLVCAVIRDGHALIPSGDTMLRRGDHIYVTAPVTVLSYLMKRLGITQKKIRHAMLIGGGRVSYYLAQMLIGADVRVKIIENNPQRSEQLAQMLPEAAIICADGANQEILEAEGLNETDALVTLTGIDEQNIITSMVGNAKGVPHIVTKVNRIMTTGMVETLPIGSVVSPKELCSANIVQYVRAMQHQTGAAVTLHRIADGRAEALEFIVNKQSKYIGEPLKNLRLRLKKNILISCITHHGNTVIPDGESYYQLGDTVIVVTTREQPVLQFNDIFV</sequence>
<dbReference type="PANTHER" id="PTHR43833">
    <property type="entry name" value="POTASSIUM CHANNEL PROTEIN 2-RELATED-RELATED"/>
    <property type="match status" value="1"/>
</dbReference>
<feature type="domain" description="RCK C-terminal" evidence="8">
    <location>
        <begin position="141"/>
        <end position="224"/>
    </location>
</feature>
<gene>
    <name evidence="9" type="primary">trkA</name>
    <name evidence="9" type="ORF">LKD31_07525</name>
</gene>
<keyword evidence="3" id="KW-0633">Potassium transport</keyword>
<evidence type="ECO:0000256" key="6">
    <source>
        <dbReference type="ARBA" id="ARBA00023065"/>
    </source>
</evidence>